<dbReference type="AlphaFoldDB" id="A0A4R1HU38"/>
<dbReference type="RefSeq" id="WP_132420887.1">
    <property type="nucleotide sequence ID" value="NZ_SMFZ01000001.1"/>
</dbReference>
<dbReference type="Proteomes" id="UP000295560">
    <property type="component" value="Unassembled WGS sequence"/>
</dbReference>
<keyword evidence="2" id="KW-1185">Reference proteome</keyword>
<comment type="caution">
    <text evidence="1">The sequence shown here is derived from an EMBL/GenBank/DDBJ whole genome shotgun (WGS) entry which is preliminary data.</text>
</comment>
<name>A0A4R1HU38_PSEEN</name>
<evidence type="ECO:0000313" key="2">
    <source>
        <dbReference type="Proteomes" id="UP000295560"/>
    </source>
</evidence>
<proteinExistence type="predicted"/>
<organism evidence="1 2">
    <name type="scientific">Pseudonocardia endophytica</name>
    <dbReference type="NCBI Taxonomy" id="401976"/>
    <lineage>
        <taxon>Bacteria</taxon>
        <taxon>Bacillati</taxon>
        <taxon>Actinomycetota</taxon>
        <taxon>Actinomycetes</taxon>
        <taxon>Pseudonocardiales</taxon>
        <taxon>Pseudonocardiaceae</taxon>
        <taxon>Pseudonocardia</taxon>
    </lineage>
</organism>
<gene>
    <name evidence="1" type="ORF">EV378_0217</name>
</gene>
<reference evidence="1 2" key="1">
    <citation type="submission" date="2019-03" db="EMBL/GenBank/DDBJ databases">
        <title>Sequencing the genomes of 1000 actinobacteria strains.</title>
        <authorList>
            <person name="Klenk H.-P."/>
        </authorList>
    </citation>
    <scope>NUCLEOTIDE SEQUENCE [LARGE SCALE GENOMIC DNA]</scope>
    <source>
        <strain evidence="1 2">DSM 44969</strain>
    </source>
</reference>
<accession>A0A4R1HU38</accession>
<protein>
    <submittedName>
        <fullName evidence="1">Uncharacterized protein</fullName>
    </submittedName>
</protein>
<evidence type="ECO:0000313" key="1">
    <source>
        <dbReference type="EMBL" id="TCK24445.1"/>
    </source>
</evidence>
<dbReference type="OrthoDB" id="3574036at2"/>
<sequence length="115" mass="13114">MTTQMEPLTATLSLDAAWCRCADRRRHAHHHDRLLLVETDFDELLELLELAVTWQELDYSDAAVVPPERWNDFAMTHVWRDQDRMERLFGLATDVALRAASGAVGGAQLLELVAR</sequence>
<dbReference type="EMBL" id="SMFZ01000001">
    <property type="protein sequence ID" value="TCK24445.1"/>
    <property type="molecule type" value="Genomic_DNA"/>
</dbReference>